<dbReference type="AlphaFoldDB" id="A0AAD6Q5J8"/>
<accession>A0AAD6Q5J8</accession>
<dbReference type="EMBL" id="JAQIZT010000011">
    <property type="protein sequence ID" value="KAJ6979851.1"/>
    <property type="molecule type" value="Genomic_DNA"/>
</dbReference>
<proteinExistence type="predicted"/>
<evidence type="ECO:0000313" key="2">
    <source>
        <dbReference type="Proteomes" id="UP001164929"/>
    </source>
</evidence>
<evidence type="ECO:0000313" key="1">
    <source>
        <dbReference type="EMBL" id="KAJ6979851.1"/>
    </source>
</evidence>
<sequence>MLKLSEAFVLYMHKLYNTSLASQALNPTDVLMQLLCKQKLLYRIAGACNKMIQINYPPFFSLSKTTMSLDVNRNYYGVVLYFSFVPSEAIYLFESIPLHFTPLRPEGRLICTCHQKLLAGYMNTVVGYMNTAYS</sequence>
<dbReference type="Proteomes" id="UP001164929">
    <property type="component" value="Chromosome 11"/>
</dbReference>
<name>A0AAD6Q5J8_9ROSI</name>
<comment type="caution">
    <text evidence="1">The sequence shown here is derived from an EMBL/GenBank/DDBJ whole genome shotgun (WGS) entry which is preliminary data.</text>
</comment>
<organism evidence="1 2">
    <name type="scientific">Populus alba x Populus x berolinensis</name>
    <dbReference type="NCBI Taxonomy" id="444605"/>
    <lineage>
        <taxon>Eukaryota</taxon>
        <taxon>Viridiplantae</taxon>
        <taxon>Streptophyta</taxon>
        <taxon>Embryophyta</taxon>
        <taxon>Tracheophyta</taxon>
        <taxon>Spermatophyta</taxon>
        <taxon>Magnoliopsida</taxon>
        <taxon>eudicotyledons</taxon>
        <taxon>Gunneridae</taxon>
        <taxon>Pentapetalae</taxon>
        <taxon>rosids</taxon>
        <taxon>fabids</taxon>
        <taxon>Malpighiales</taxon>
        <taxon>Salicaceae</taxon>
        <taxon>Saliceae</taxon>
        <taxon>Populus</taxon>
    </lineage>
</organism>
<gene>
    <name evidence="1" type="ORF">NC653_027863</name>
</gene>
<protein>
    <submittedName>
        <fullName evidence="1">Uncharacterized protein</fullName>
    </submittedName>
</protein>
<keyword evidence="2" id="KW-1185">Reference proteome</keyword>
<reference evidence="1" key="1">
    <citation type="journal article" date="2023" name="Mol. Ecol. Resour.">
        <title>Chromosome-level genome assembly of a triploid poplar Populus alba 'Berolinensis'.</title>
        <authorList>
            <person name="Chen S."/>
            <person name="Yu Y."/>
            <person name="Wang X."/>
            <person name="Wang S."/>
            <person name="Zhang T."/>
            <person name="Zhou Y."/>
            <person name="He R."/>
            <person name="Meng N."/>
            <person name="Wang Y."/>
            <person name="Liu W."/>
            <person name="Liu Z."/>
            <person name="Liu J."/>
            <person name="Guo Q."/>
            <person name="Huang H."/>
            <person name="Sederoff R.R."/>
            <person name="Wang G."/>
            <person name="Qu G."/>
            <person name="Chen S."/>
        </authorList>
    </citation>
    <scope>NUCLEOTIDE SEQUENCE</scope>
    <source>
        <strain evidence="1">SC-2020</strain>
    </source>
</reference>